<evidence type="ECO:0000313" key="2">
    <source>
        <dbReference type="EMBL" id="QNP61466.1"/>
    </source>
</evidence>
<evidence type="ECO:0000313" key="3">
    <source>
        <dbReference type="Proteomes" id="UP000516230"/>
    </source>
</evidence>
<feature type="chain" id="PRO_5028920491" description="Secreted protein" evidence="1">
    <location>
        <begin position="30"/>
        <end position="142"/>
    </location>
</feature>
<dbReference type="KEGG" id="sgj:IAG43_00045"/>
<reference evidence="2 3" key="1">
    <citation type="submission" date="2020-08" db="EMBL/GenBank/DDBJ databases">
        <title>A novel species.</title>
        <authorList>
            <person name="Gao J."/>
        </authorList>
    </citation>
    <scope>NUCLEOTIDE SEQUENCE [LARGE SCALE GENOMIC DNA]</scope>
    <source>
        <strain evidence="2 3">CRPJ-33</strain>
    </source>
</reference>
<feature type="signal peptide" evidence="1">
    <location>
        <begin position="1"/>
        <end position="29"/>
    </location>
</feature>
<evidence type="ECO:0008006" key="4">
    <source>
        <dbReference type="Google" id="ProtNLM"/>
    </source>
</evidence>
<accession>A0A7H0HLQ0</accession>
<protein>
    <recommendedName>
        <fullName evidence="4">Secreted protein</fullName>
    </recommendedName>
</protein>
<keyword evidence="1" id="KW-0732">Signal</keyword>
<gene>
    <name evidence="2" type="ORF">IAG43_00045</name>
</gene>
<dbReference type="AlphaFoldDB" id="A0A7H0HLQ0"/>
<proteinExistence type="predicted"/>
<dbReference type="EMBL" id="CP060825">
    <property type="protein sequence ID" value="QNP61466.1"/>
    <property type="molecule type" value="Genomic_DNA"/>
</dbReference>
<name>A0A7H0HLQ0_9ACTN</name>
<keyword evidence="3" id="KW-1185">Reference proteome</keyword>
<dbReference type="RefSeq" id="WP_187738673.1">
    <property type="nucleotide sequence ID" value="NZ_CP060825.1"/>
</dbReference>
<dbReference type="Proteomes" id="UP000516230">
    <property type="component" value="Chromosome"/>
</dbReference>
<evidence type="ECO:0000256" key="1">
    <source>
        <dbReference type="SAM" id="SignalP"/>
    </source>
</evidence>
<organism evidence="2 3">
    <name type="scientific">Streptomyces genisteinicus</name>
    <dbReference type="NCBI Taxonomy" id="2768068"/>
    <lineage>
        <taxon>Bacteria</taxon>
        <taxon>Bacillati</taxon>
        <taxon>Actinomycetota</taxon>
        <taxon>Actinomycetes</taxon>
        <taxon>Kitasatosporales</taxon>
        <taxon>Streptomycetaceae</taxon>
        <taxon>Streptomyces</taxon>
    </lineage>
</organism>
<sequence>MRSTVKRLALGATALTSALVVGLASPASATPVNLYGLSLSKNAEVSGQYEWRAAGTAGGFTYYAGSFSNAGARDAISGNGLEAVLALEFDTWANGAWTHKNRYASRVNTFDSWTFNYKKNIRVWACDRAVGTTTLKNCSLVY</sequence>